<accession>A0A1R3K0M2</accession>
<evidence type="ECO:0000259" key="2">
    <source>
        <dbReference type="Pfam" id="PF02179"/>
    </source>
</evidence>
<dbReference type="GO" id="GO:0006457">
    <property type="term" value="P:protein folding"/>
    <property type="evidence" value="ECO:0007669"/>
    <property type="project" value="TreeGrafter"/>
</dbReference>
<dbReference type="STRING" id="93759.A0A1R3K0M2"/>
<sequence>MSLAGALHLFDPSPSLFSLLFEEPELSFPFEIFGPSSSLFTTSLSPFNQAFHAIKDVTRLFETPLAAHYRRTGAGPGALEFGTDRFKGGDRKYTWKAEMKSSDESEADWKYQYTVEIKYEWTAEIKGRKEGSVARQKHDTCKVEKKEVPLEIKELGSPAVGKEKLKGNNSTRVLEIEESADHAAKLLRQAFGRRAGAVARLRGKRKELSPDEAAVVIERKFRAYLIRRSKALRSLREVAKAKAKLKEIRSLFNNYSYRQRISRDAEERERFSERIIALILTVDAIEGADLMVRAARRSMLDELEAMLDAVDPRPSGKLGFLKRRAV</sequence>
<evidence type="ECO:0000313" key="4">
    <source>
        <dbReference type="Proteomes" id="UP000187203"/>
    </source>
</evidence>
<dbReference type="PANTHER" id="PTHR33322">
    <property type="entry name" value="BAG DOMAIN CONTAINING PROTEIN, EXPRESSED"/>
    <property type="match status" value="1"/>
</dbReference>
<gene>
    <name evidence="3" type="ORF">COLO4_12507</name>
</gene>
<dbReference type="GO" id="GO:0051087">
    <property type="term" value="F:protein-folding chaperone binding"/>
    <property type="evidence" value="ECO:0007669"/>
    <property type="project" value="InterPro"/>
</dbReference>
<evidence type="ECO:0000256" key="1">
    <source>
        <dbReference type="ARBA" id="ARBA00023186"/>
    </source>
</evidence>
<comment type="caution">
    <text evidence="3">The sequence shown here is derived from an EMBL/GenBank/DDBJ whole genome shotgun (WGS) entry which is preliminary data.</text>
</comment>
<dbReference type="SUPFAM" id="SSF63491">
    <property type="entry name" value="BAG domain"/>
    <property type="match status" value="1"/>
</dbReference>
<dbReference type="InterPro" id="IPR003103">
    <property type="entry name" value="BAG_domain"/>
</dbReference>
<feature type="domain" description="BAG" evidence="2">
    <location>
        <begin position="246"/>
        <end position="311"/>
    </location>
</feature>
<dbReference type="PANTHER" id="PTHR33322:SF3">
    <property type="entry name" value="BAG FAMILY MOLECULAR CHAPERONE REGULATOR 7"/>
    <property type="match status" value="1"/>
</dbReference>
<dbReference type="Pfam" id="PF02179">
    <property type="entry name" value="BAG"/>
    <property type="match status" value="1"/>
</dbReference>
<evidence type="ECO:0000313" key="3">
    <source>
        <dbReference type="EMBL" id="OMP00655.1"/>
    </source>
</evidence>
<proteinExistence type="predicted"/>
<protein>
    <recommendedName>
        <fullName evidence="2">BAG domain-containing protein</fullName>
    </recommendedName>
</protein>
<reference evidence="4" key="1">
    <citation type="submission" date="2013-09" db="EMBL/GenBank/DDBJ databases">
        <title>Corchorus olitorius genome sequencing.</title>
        <authorList>
            <person name="Alam M."/>
            <person name="Haque M.S."/>
            <person name="Islam M.S."/>
            <person name="Emdad E.M."/>
            <person name="Islam M.M."/>
            <person name="Ahmed B."/>
            <person name="Halim A."/>
            <person name="Hossen Q.M.M."/>
            <person name="Hossain M.Z."/>
            <person name="Ahmed R."/>
            <person name="Khan M.M."/>
            <person name="Islam R."/>
            <person name="Rashid M.M."/>
            <person name="Khan S.A."/>
            <person name="Rahman M.S."/>
            <person name="Alam M."/>
            <person name="Yahiya A.S."/>
            <person name="Khan M.S."/>
            <person name="Azam M.S."/>
            <person name="Haque T."/>
            <person name="Lashkar M.Z.H."/>
            <person name="Akhand A.I."/>
            <person name="Morshed G."/>
            <person name="Roy S."/>
            <person name="Uddin K.S."/>
            <person name="Rabeya T."/>
            <person name="Hossain A.S."/>
            <person name="Chowdhury A."/>
            <person name="Snigdha A.R."/>
            <person name="Mortoza M.S."/>
            <person name="Matin S.A."/>
            <person name="Hoque S.M.E."/>
            <person name="Islam M.K."/>
            <person name="Roy D.K."/>
            <person name="Haider R."/>
            <person name="Moosa M.M."/>
            <person name="Elias S.M."/>
            <person name="Hasan A.M."/>
            <person name="Jahan S."/>
            <person name="Shafiuddin M."/>
            <person name="Mahmood N."/>
            <person name="Shommy N.S."/>
        </authorList>
    </citation>
    <scope>NUCLEOTIDE SEQUENCE [LARGE SCALE GENOMIC DNA]</scope>
    <source>
        <strain evidence="4">cv. O-4</strain>
    </source>
</reference>
<dbReference type="InterPro" id="IPR040400">
    <property type="entry name" value="BAG5/6/7/8"/>
</dbReference>
<dbReference type="AlphaFoldDB" id="A0A1R3K0M2"/>
<keyword evidence="4" id="KW-1185">Reference proteome</keyword>
<name>A0A1R3K0M2_9ROSI</name>
<keyword evidence="1" id="KW-0143">Chaperone</keyword>
<dbReference type="GO" id="GO:0009506">
    <property type="term" value="C:plasmodesma"/>
    <property type="evidence" value="ECO:0007669"/>
    <property type="project" value="TreeGrafter"/>
</dbReference>
<dbReference type="EMBL" id="AWUE01014926">
    <property type="protein sequence ID" value="OMP00655.1"/>
    <property type="molecule type" value="Genomic_DNA"/>
</dbReference>
<organism evidence="3 4">
    <name type="scientific">Corchorus olitorius</name>
    <dbReference type="NCBI Taxonomy" id="93759"/>
    <lineage>
        <taxon>Eukaryota</taxon>
        <taxon>Viridiplantae</taxon>
        <taxon>Streptophyta</taxon>
        <taxon>Embryophyta</taxon>
        <taxon>Tracheophyta</taxon>
        <taxon>Spermatophyta</taxon>
        <taxon>Magnoliopsida</taxon>
        <taxon>eudicotyledons</taxon>
        <taxon>Gunneridae</taxon>
        <taxon>Pentapetalae</taxon>
        <taxon>rosids</taxon>
        <taxon>malvids</taxon>
        <taxon>Malvales</taxon>
        <taxon>Malvaceae</taxon>
        <taxon>Grewioideae</taxon>
        <taxon>Apeibeae</taxon>
        <taxon>Corchorus</taxon>
    </lineage>
</organism>
<dbReference type="Proteomes" id="UP000187203">
    <property type="component" value="Unassembled WGS sequence"/>
</dbReference>
<dbReference type="OrthoDB" id="747353at2759"/>